<evidence type="ECO:0000256" key="7">
    <source>
        <dbReference type="ARBA" id="ARBA00023163"/>
    </source>
</evidence>
<gene>
    <name evidence="9" type="ORF">METZ01_LOCUS395477</name>
</gene>
<evidence type="ECO:0000256" key="3">
    <source>
        <dbReference type="ARBA" id="ARBA00022553"/>
    </source>
</evidence>
<dbReference type="AlphaFoldDB" id="A0A382V802"/>
<feature type="domain" description="Response regulatory" evidence="8">
    <location>
        <begin position="15"/>
        <end position="125"/>
    </location>
</feature>
<dbReference type="GO" id="GO:0000976">
    <property type="term" value="F:transcription cis-regulatory region binding"/>
    <property type="evidence" value="ECO:0007669"/>
    <property type="project" value="TreeGrafter"/>
</dbReference>
<keyword evidence="6" id="KW-0238">DNA-binding</keyword>
<comment type="subcellular location">
    <subcellularLocation>
        <location evidence="1">Cytoplasm</location>
    </subcellularLocation>
</comment>
<dbReference type="EMBL" id="UINC01149888">
    <property type="protein sequence ID" value="SVD42623.1"/>
    <property type="molecule type" value="Genomic_DNA"/>
</dbReference>
<accession>A0A382V802</accession>
<keyword evidence="7" id="KW-0804">Transcription</keyword>
<evidence type="ECO:0000256" key="1">
    <source>
        <dbReference type="ARBA" id="ARBA00004496"/>
    </source>
</evidence>
<dbReference type="SMART" id="SM00448">
    <property type="entry name" value="REC"/>
    <property type="match status" value="1"/>
</dbReference>
<keyword evidence="2" id="KW-0963">Cytoplasm</keyword>
<dbReference type="GO" id="GO:0032993">
    <property type="term" value="C:protein-DNA complex"/>
    <property type="evidence" value="ECO:0007669"/>
    <property type="project" value="TreeGrafter"/>
</dbReference>
<reference evidence="9" key="1">
    <citation type="submission" date="2018-05" db="EMBL/GenBank/DDBJ databases">
        <authorList>
            <person name="Lanie J.A."/>
            <person name="Ng W.-L."/>
            <person name="Kazmierczak K.M."/>
            <person name="Andrzejewski T.M."/>
            <person name="Davidsen T.M."/>
            <person name="Wayne K.J."/>
            <person name="Tettelin H."/>
            <person name="Glass J.I."/>
            <person name="Rusch D."/>
            <person name="Podicherti R."/>
            <person name="Tsui H.-C.T."/>
            <person name="Winkler M.E."/>
        </authorList>
    </citation>
    <scope>NUCLEOTIDE SEQUENCE</scope>
</reference>
<evidence type="ECO:0000256" key="2">
    <source>
        <dbReference type="ARBA" id="ARBA00022490"/>
    </source>
</evidence>
<protein>
    <recommendedName>
        <fullName evidence="8">Response regulatory domain-containing protein</fullName>
    </recommendedName>
</protein>
<feature type="non-terminal residue" evidence="9">
    <location>
        <position position="125"/>
    </location>
</feature>
<evidence type="ECO:0000259" key="8">
    <source>
        <dbReference type="PROSITE" id="PS50110"/>
    </source>
</evidence>
<keyword evidence="3" id="KW-0597">Phosphoprotein</keyword>
<dbReference type="GO" id="GO:0006355">
    <property type="term" value="P:regulation of DNA-templated transcription"/>
    <property type="evidence" value="ECO:0007669"/>
    <property type="project" value="TreeGrafter"/>
</dbReference>
<dbReference type="PANTHER" id="PTHR48111">
    <property type="entry name" value="REGULATOR OF RPOS"/>
    <property type="match status" value="1"/>
</dbReference>
<dbReference type="GO" id="GO:0000156">
    <property type="term" value="F:phosphorelay response regulator activity"/>
    <property type="evidence" value="ECO:0007669"/>
    <property type="project" value="TreeGrafter"/>
</dbReference>
<dbReference type="Pfam" id="PF00072">
    <property type="entry name" value="Response_reg"/>
    <property type="match status" value="1"/>
</dbReference>
<dbReference type="InterPro" id="IPR011006">
    <property type="entry name" value="CheY-like_superfamily"/>
</dbReference>
<dbReference type="InterPro" id="IPR001789">
    <property type="entry name" value="Sig_transdc_resp-reg_receiver"/>
</dbReference>
<evidence type="ECO:0000256" key="5">
    <source>
        <dbReference type="ARBA" id="ARBA00023015"/>
    </source>
</evidence>
<dbReference type="SUPFAM" id="SSF52172">
    <property type="entry name" value="CheY-like"/>
    <property type="match status" value="1"/>
</dbReference>
<sequence length="125" mass="13853">MTEHGNHSTFFHDKEVLLLEDEILLAKRITAVIEKMGAEVTRTENIGDARKALKEISFDCALFDLNLPDGESLDLLREHAVPENTLVVLMTGEGGVRSAVEALRLGASDYLTKPFDLEELPLVFS</sequence>
<evidence type="ECO:0000313" key="9">
    <source>
        <dbReference type="EMBL" id="SVD42623.1"/>
    </source>
</evidence>
<dbReference type="InterPro" id="IPR039420">
    <property type="entry name" value="WalR-like"/>
</dbReference>
<name>A0A382V802_9ZZZZ</name>
<dbReference type="PROSITE" id="PS50110">
    <property type="entry name" value="RESPONSE_REGULATORY"/>
    <property type="match status" value="1"/>
</dbReference>
<dbReference type="Gene3D" id="3.40.50.2300">
    <property type="match status" value="1"/>
</dbReference>
<organism evidence="9">
    <name type="scientific">marine metagenome</name>
    <dbReference type="NCBI Taxonomy" id="408172"/>
    <lineage>
        <taxon>unclassified sequences</taxon>
        <taxon>metagenomes</taxon>
        <taxon>ecological metagenomes</taxon>
    </lineage>
</organism>
<evidence type="ECO:0000256" key="4">
    <source>
        <dbReference type="ARBA" id="ARBA00023012"/>
    </source>
</evidence>
<keyword evidence="4" id="KW-0902">Two-component regulatory system</keyword>
<proteinExistence type="predicted"/>
<evidence type="ECO:0000256" key="6">
    <source>
        <dbReference type="ARBA" id="ARBA00023125"/>
    </source>
</evidence>
<dbReference type="PANTHER" id="PTHR48111:SF35">
    <property type="entry name" value="TRANSCRIPTIONAL REGULATORY PROTEIN QSEB"/>
    <property type="match status" value="1"/>
</dbReference>
<keyword evidence="5" id="KW-0805">Transcription regulation</keyword>
<dbReference type="GO" id="GO:0005829">
    <property type="term" value="C:cytosol"/>
    <property type="evidence" value="ECO:0007669"/>
    <property type="project" value="TreeGrafter"/>
</dbReference>